<feature type="domain" description="DM13" evidence="1">
    <location>
        <begin position="50"/>
        <end position="155"/>
    </location>
</feature>
<organism evidence="2 3">
    <name type="scientific">Vibrio proteolyticus NBRC 13287</name>
    <dbReference type="NCBI Taxonomy" id="1219065"/>
    <lineage>
        <taxon>Bacteria</taxon>
        <taxon>Pseudomonadati</taxon>
        <taxon>Pseudomonadota</taxon>
        <taxon>Gammaproteobacteria</taxon>
        <taxon>Vibrionales</taxon>
        <taxon>Vibrionaceae</taxon>
        <taxon>Vibrio</taxon>
    </lineage>
</organism>
<gene>
    <name evidence="2" type="ORF">VPR01S_13_00770</name>
</gene>
<dbReference type="InterPro" id="IPR019545">
    <property type="entry name" value="DM13_domain"/>
</dbReference>
<dbReference type="STRING" id="1219065.VPR01S_13_00770"/>
<dbReference type="RefSeq" id="WP_021706384.1">
    <property type="nucleotide sequence ID" value="NZ_BATJ01000013.1"/>
</dbReference>
<proteinExistence type="predicted"/>
<dbReference type="Proteomes" id="UP000016570">
    <property type="component" value="Unassembled WGS sequence"/>
</dbReference>
<dbReference type="Pfam" id="PF10517">
    <property type="entry name" value="DM13"/>
    <property type="match status" value="1"/>
</dbReference>
<reference evidence="2 3" key="1">
    <citation type="submission" date="2013-09" db="EMBL/GenBank/DDBJ databases">
        <title>Whole genome shotgun sequence of Vibrio proteolyticus NBRC 13287.</title>
        <authorList>
            <person name="Isaki S."/>
            <person name="Hosoyama A."/>
            <person name="Numata M."/>
            <person name="Hashimoto M."/>
            <person name="Hosoyama Y."/>
            <person name="Tsuchikane K."/>
            <person name="Noguchi M."/>
            <person name="Hirakata S."/>
            <person name="Ichikawa N."/>
            <person name="Ohji S."/>
            <person name="Yamazoe A."/>
            <person name="Fujita N."/>
        </authorList>
    </citation>
    <scope>NUCLEOTIDE SEQUENCE [LARGE SCALE GENOMIC DNA]</scope>
    <source>
        <strain evidence="2 3">NBRC 13287</strain>
    </source>
</reference>
<name>U3BPE6_VIBPR</name>
<dbReference type="PROSITE" id="PS51549">
    <property type="entry name" value="DM13"/>
    <property type="match status" value="1"/>
</dbReference>
<evidence type="ECO:0000259" key="1">
    <source>
        <dbReference type="PROSITE" id="PS51549"/>
    </source>
</evidence>
<protein>
    <recommendedName>
        <fullName evidence="1">DM13 domain-containing protein</fullName>
    </recommendedName>
</protein>
<comment type="caution">
    <text evidence="2">The sequence shown here is derived from an EMBL/GenBank/DDBJ whole genome shotgun (WGS) entry which is preliminary data.</text>
</comment>
<dbReference type="EMBL" id="BATJ01000013">
    <property type="protein sequence ID" value="GAD68413.1"/>
    <property type="molecule type" value="Genomic_DNA"/>
</dbReference>
<keyword evidence="3" id="KW-1185">Reference proteome</keyword>
<evidence type="ECO:0000313" key="3">
    <source>
        <dbReference type="Proteomes" id="UP000016570"/>
    </source>
</evidence>
<accession>U3BPE6</accession>
<evidence type="ECO:0000313" key="2">
    <source>
        <dbReference type="EMBL" id="GAD68413.1"/>
    </source>
</evidence>
<sequence>MKWLFLLVSHLAVGVLGVGLGIYLLPILTQPDSPDMAKIERLSQDARYTGQFDRARKDSDFLHWGEGEIKITNTDVVFQGKLAPGPDYKLYLSPIFVESEADFATYQSSMVQIGDVKTFDRFTLKLPEGVNIDQYNTAVVWCESFGEFISSAKYQ</sequence>
<dbReference type="eggNOG" id="ENOG5032QUS">
    <property type="taxonomic scope" value="Bacteria"/>
</dbReference>
<dbReference type="AlphaFoldDB" id="U3BPE6"/>